<gene>
    <name evidence="11" type="ORF">OEZ85_003140</name>
</gene>
<accession>A0ABY8TZW0</accession>
<dbReference type="SUPFAM" id="SSF52540">
    <property type="entry name" value="P-loop containing nucleoside triphosphate hydrolases"/>
    <property type="match status" value="1"/>
</dbReference>
<keyword evidence="12" id="KW-1185">Reference proteome</keyword>
<keyword evidence="6 10" id="KW-1133">Transmembrane helix</keyword>
<dbReference type="PANTHER" id="PTHR14647">
    <property type="entry name" value="GALACTOSE-3-O-SULFOTRANSFERASE"/>
    <property type="match status" value="1"/>
</dbReference>
<organism evidence="11 12">
    <name type="scientific">Tetradesmus obliquus</name>
    <name type="common">Green alga</name>
    <name type="synonym">Acutodesmus obliquus</name>
    <dbReference type="NCBI Taxonomy" id="3088"/>
    <lineage>
        <taxon>Eukaryota</taxon>
        <taxon>Viridiplantae</taxon>
        <taxon>Chlorophyta</taxon>
        <taxon>core chlorophytes</taxon>
        <taxon>Chlorophyceae</taxon>
        <taxon>CS clade</taxon>
        <taxon>Sphaeropleales</taxon>
        <taxon>Scenedesmaceae</taxon>
        <taxon>Tetradesmus</taxon>
    </lineage>
</organism>
<keyword evidence="5" id="KW-0735">Signal-anchor</keyword>
<comment type="subcellular location">
    <subcellularLocation>
        <location evidence="1">Golgi apparatus membrane</location>
        <topology evidence="1">Single-pass type II membrane protein</topology>
    </subcellularLocation>
</comment>
<evidence type="ECO:0000256" key="2">
    <source>
        <dbReference type="ARBA" id="ARBA00008124"/>
    </source>
</evidence>
<dbReference type="Gene3D" id="3.40.50.300">
    <property type="entry name" value="P-loop containing nucleotide triphosphate hydrolases"/>
    <property type="match status" value="1"/>
</dbReference>
<protein>
    <recommendedName>
        <fullName evidence="13">Sulfotransferase</fullName>
    </recommendedName>
</protein>
<evidence type="ECO:0000256" key="7">
    <source>
        <dbReference type="ARBA" id="ARBA00023034"/>
    </source>
</evidence>
<dbReference type="Pfam" id="PF06990">
    <property type="entry name" value="Gal-3-0_sulfotr"/>
    <property type="match status" value="1"/>
</dbReference>
<keyword evidence="9" id="KW-0325">Glycoprotein</keyword>
<evidence type="ECO:0000313" key="12">
    <source>
        <dbReference type="Proteomes" id="UP001244341"/>
    </source>
</evidence>
<proteinExistence type="inferred from homology"/>
<evidence type="ECO:0000256" key="3">
    <source>
        <dbReference type="ARBA" id="ARBA00022679"/>
    </source>
</evidence>
<evidence type="ECO:0000256" key="1">
    <source>
        <dbReference type="ARBA" id="ARBA00004323"/>
    </source>
</evidence>
<evidence type="ECO:0000256" key="10">
    <source>
        <dbReference type="SAM" id="Phobius"/>
    </source>
</evidence>
<keyword evidence="7" id="KW-0333">Golgi apparatus</keyword>
<evidence type="ECO:0000256" key="6">
    <source>
        <dbReference type="ARBA" id="ARBA00022989"/>
    </source>
</evidence>
<dbReference type="InterPro" id="IPR009729">
    <property type="entry name" value="Gal-3-0_sulfotransfrase"/>
</dbReference>
<dbReference type="InterPro" id="IPR027417">
    <property type="entry name" value="P-loop_NTPase"/>
</dbReference>
<comment type="similarity">
    <text evidence="2">Belongs to the galactose-3-O-sulfotransferase family.</text>
</comment>
<evidence type="ECO:0008006" key="13">
    <source>
        <dbReference type="Google" id="ProtNLM"/>
    </source>
</evidence>
<evidence type="ECO:0000256" key="9">
    <source>
        <dbReference type="ARBA" id="ARBA00023180"/>
    </source>
</evidence>
<reference evidence="11 12" key="1">
    <citation type="submission" date="2023-05" db="EMBL/GenBank/DDBJ databases">
        <title>A 100% complete, gapless, phased diploid assembly of the Scenedesmus obliquus UTEX 3031 genome.</title>
        <authorList>
            <person name="Biondi T.C."/>
            <person name="Hanschen E.R."/>
            <person name="Kwon T."/>
            <person name="Eng W."/>
            <person name="Kruse C.P.S."/>
            <person name="Koehler S.I."/>
            <person name="Kunde Y."/>
            <person name="Gleasner C.D."/>
            <person name="You Mak K.T."/>
            <person name="Polle J."/>
            <person name="Hovde B.T."/>
            <person name="Starkenburg S.R."/>
        </authorList>
    </citation>
    <scope>NUCLEOTIDE SEQUENCE [LARGE SCALE GENOMIC DNA]</scope>
    <source>
        <strain evidence="11 12">DOE0152z</strain>
    </source>
</reference>
<evidence type="ECO:0000256" key="4">
    <source>
        <dbReference type="ARBA" id="ARBA00022692"/>
    </source>
</evidence>
<evidence type="ECO:0000313" key="11">
    <source>
        <dbReference type="EMBL" id="WIA14635.1"/>
    </source>
</evidence>
<dbReference type="EMBL" id="CP126212">
    <property type="protein sequence ID" value="WIA14635.1"/>
    <property type="molecule type" value="Genomic_DNA"/>
</dbReference>
<feature type="transmembrane region" description="Helical" evidence="10">
    <location>
        <begin position="52"/>
        <end position="82"/>
    </location>
</feature>
<feature type="transmembrane region" description="Helical" evidence="10">
    <location>
        <begin position="20"/>
        <end position="40"/>
    </location>
</feature>
<keyword evidence="3" id="KW-0808">Transferase</keyword>
<name>A0ABY8TZW0_TETOB</name>
<dbReference type="PANTHER" id="PTHR14647:SF87">
    <property type="entry name" value="PUTATIVE-RELATED"/>
    <property type="match status" value="1"/>
</dbReference>
<evidence type="ECO:0000256" key="5">
    <source>
        <dbReference type="ARBA" id="ARBA00022968"/>
    </source>
</evidence>
<dbReference type="Proteomes" id="UP001244341">
    <property type="component" value="Chromosome 5b"/>
</dbReference>
<sequence>MYSHLHGHAHGHASSSSALVRVLSVLGAVLFVCGVMEFMALSAPTDSNKYQVLSAAGAAAAAAVSASGAPAAAAAAAAAAALPPAGRQPWCPSPVHVGPVTPSSLPVTPFPANFWFVKTVKTGSSTLTSVFHSICNRYGITWLKTDLSRLAVGVAKPKADQLKAVFDDVAKVTDADFLAITNHMMYKKDVADVFKPTMLFTTVRHPLSRVHSHFIQDACVGTAKQLGWSHLLPHRQEQETGPNFCDTDPRFLEQVLQGDTLEARWEFARSKLAQNYVYEYIKGNTWTVDDAAAQYDFIFIAERMNEGLVVFMLQYGLTFEDIVYLPLKKRVGKYKTASDMPKELNDYIMDQNDLDMRLWELANTQLDRKKTQLATRCGNETVQSALATFEQLLDEVVTECSEYVDWYNARGFEEPYTYTGIADIAYDSGNGFRCVQHVARRFMLAGPVQAAAAAADDSKAGEGDGEVQESAVYLKRSLLMPSRDGSSS</sequence>
<evidence type="ECO:0000256" key="8">
    <source>
        <dbReference type="ARBA" id="ARBA00023136"/>
    </source>
</evidence>
<keyword evidence="4 10" id="KW-0812">Transmembrane</keyword>
<keyword evidence="8 10" id="KW-0472">Membrane</keyword>